<evidence type="ECO:0000313" key="1">
    <source>
        <dbReference type="EMBL" id="OYR28213.1"/>
    </source>
</evidence>
<dbReference type="EMBL" id="NNRM01000016">
    <property type="protein sequence ID" value="OYR28213.1"/>
    <property type="molecule type" value="Genomic_DNA"/>
</dbReference>
<proteinExistence type="predicted"/>
<evidence type="ECO:0000313" key="2">
    <source>
        <dbReference type="Proteomes" id="UP000216188"/>
    </source>
</evidence>
<gene>
    <name evidence="1" type="ORF">CEV34_1260</name>
</gene>
<protein>
    <submittedName>
        <fullName evidence="1">Uncharacterized protein</fullName>
    </submittedName>
</protein>
<accession>A0A256GM13</accession>
<reference evidence="1 2" key="1">
    <citation type="submission" date="2017-07" db="EMBL/GenBank/DDBJ databases">
        <title>Phylogenetic study on the rhizospheric bacterium Ochrobactrum sp. A44.</title>
        <authorList>
            <person name="Krzyzanowska D.M."/>
            <person name="Ossowicki A."/>
            <person name="Rajewska M."/>
            <person name="Maciag T."/>
            <person name="Kaczynski Z."/>
            <person name="Czerwicka M."/>
            <person name="Jafra S."/>
        </authorList>
    </citation>
    <scope>NUCLEOTIDE SEQUENCE [LARGE SCALE GENOMIC DNA]</scope>
    <source>
        <strain evidence="1 2">CCUG 30717</strain>
    </source>
</reference>
<organism evidence="1 2">
    <name type="scientific">Brucella pseudogrignonensis</name>
    <dbReference type="NCBI Taxonomy" id="419475"/>
    <lineage>
        <taxon>Bacteria</taxon>
        <taxon>Pseudomonadati</taxon>
        <taxon>Pseudomonadota</taxon>
        <taxon>Alphaproteobacteria</taxon>
        <taxon>Hyphomicrobiales</taxon>
        <taxon>Brucellaceae</taxon>
        <taxon>Brucella/Ochrobactrum group</taxon>
        <taxon>Brucella</taxon>
    </lineage>
</organism>
<name>A0A256GM13_9HYPH</name>
<dbReference type="Proteomes" id="UP000216188">
    <property type="component" value="Unassembled WGS sequence"/>
</dbReference>
<comment type="caution">
    <text evidence="1">The sequence shown here is derived from an EMBL/GenBank/DDBJ whole genome shotgun (WGS) entry which is preliminary data.</text>
</comment>
<sequence>MRINQTAKAYRHEKLIGRVSDLFSLKDRAIFKQMIVRFIST</sequence>
<keyword evidence="2" id="KW-1185">Reference proteome</keyword>
<dbReference type="AlphaFoldDB" id="A0A256GM13"/>